<gene>
    <name evidence="3" type="ORF">GCM10009092_30300</name>
</gene>
<feature type="region of interest" description="Disordered" evidence="1">
    <location>
        <begin position="78"/>
        <end position="139"/>
    </location>
</feature>
<keyword evidence="2" id="KW-0732">Signal</keyword>
<name>A0ABN0XGU1_9ALTE</name>
<comment type="caution">
    <text evidence="3">The sequence shown here is derived from an EMBL/GenBank/DDBJ whole genome shotgun (WGS) entry which is preliminary data.</text>
</comment>
<dbReference type="RefSeq" id="WP_343846051.1">
    <property type="nucleotide sequence ID" value="NZ_BAAAEI010000019.1"/>
</dbReference>
<evidence type="ECO:0000256" key="2">
    <source>
        <dbReference type="SAM" id="SignalP"/>
    </source>
</evidence>
<organism evidence="3 4">
    <name type="scientific">Bowmanella denitrificans</name>
    <dbReference type="NCBI Taxonomy" id="366582"/>
    <lineage>
        <taxon>Bacteria</taxon>
        <taxon>Pseudomonadati</taxon>
        <taxon>Pseudomonadota</taxon>
        <taxon>Gammaproteobacteria</taxon>
        <taxon>Alteromonadales</taxon>
        <taxon>Alteromonadaceae</taxon>
        <taxon>Bowmanella</taxon>
    </lineage>
</organism>
<evidence type="ECO:0008006" key="5">
    <source>
        <dbReference type="Google" id="ProtNLM"/>
    </source>
</evidence>
<evidence type="ECO:0000313" key="3">
    <source>
        <dbReference type="EMBL" id="GAA0363868.1"/>
    </source>
</evidence>
<proteinExistence type="predicted"/>
<protein>
    <recommendedName>
        <fullName evidence="5">Secreted protein</fullName>
    </recommendedName>
</protein>
<accession>A0ABN0XGU1</accession>
<reference evidence="3 4" key="1">
    <citation type="journal article" date="2019" name="Int. J. Syst. Evol. Microbiol.">
        <title>The Global Catalogue of Microorganisms (GCM) 10K type strain sequencing project: providing services to taxonomists for standard genome sequencing and annotation.</title>
        <authorList>
            <consortium name="The Broad Institute Genomics Platform"/>
            <consortium name="The Broad Institute Genome Sequencing Center for Infectious Disease"/>
            <person name="Wu L."/>
            <person name="Ma J."/>
        </authorList>
    </citation>
    <scope>NUCLEOTIDE SEQUENCE [LARGE SCALE GENOMIC DNA]</scope>
    <source>
        <strain evidence="3 4">JCM 13378</strain>
    </source>
</reference>
<feature type="chain" id="PRO_5045666154" description="Secreted protein" evidence="2">
    <location>
        <begin position="23"/>
        <end position="175"/>
    </location>
</feature>
<evidence type="ECO:0000313" key="4">
    <source>
        <dbReference type="Proteomes" id="UP001501757"/>
    </source>
</evidence>
<keyword evidence="4" id="KW-1185">Reference proteome</keyword>
<sequence length="175" mass="19523">MWSKAMARVLMILLLPAMLAWAADPPQADIIYDCTQTRIDEVGDALLTKDERLKQMDHALYESIDRYESCMRKQMQTLAEAQGQSGGSNAGEAASQGQHSSDGAQQQVQQAQTEPKPLPQVKPGKKPDKAKEQAIAPKDNDSILCKQVWEAMSQEQDQEKKQKLLEIYKNYGCGK</sequence>
<dbReference type="Proteomes" id="UP001501757">
    <property type="component" value="Unassembled WGS sequence"/>
</dbReference>
<feature type="signal peptide" evidence="2">
    <location>
        <begin position="1"/>
        <end position="22"/>
    </location>
</feature>
<evidence type="ECO:0000256" key="1">
    <source>
        <dbReference type="SAM" id="MobiDB-lite"/>
    </source>
</evidence>
<dbReference type="EMBL" id="BAAAEI010000019">
    <property type="protein sequence ID" value="GAA0363868.1"/>
    <property type="molecule type" value="Genomic_DNA"/>
</dbReference>